<organism evidence="1 2">
    <name type="scientific">Streptomyces bangladeshensis</name>
    <dbReference type="NCBI Taxonomy" id="295352"/>
    <lineage>
        <taxon>Bacteria</taxon>
        <taxon>Bacillati</taxon>
        <taxon>Actinomycetota</taxon>
        <taxon>Actinomycetes</taxon>
        <taxon>Kitasatosporales</taxon>
        <taxon>Streptomycetaceae</taxon>
        <taxon>Streptomyces</taxon>
    </lineage>
</organism>
<protein>
    <submittedName>
        <fullName evidence="1">Uncharacterized protein</fullName>
    </submittedName>
</protein>
<dbReference type="Proteomes" id="UP001501391">
    <property type="component" value="Unassembled WGS sequence"/>
</dbReference>
<proteinExistence type="predicted"/>
<dbReference type="RefSeq" id="WP_346162178.1">
    <property type="nucleotide sequence ID" value="NZ_BAAAOQ010000003.1"/>
</dbReference>
<dbReference type="EMBL" id="BAAAOQ010000003">
    <property type="protein sequence ID" value="GAA2192736.1"/>
    <property type="molecule type" value="Genomic_DNA"/>
</dbReference>
<gene>
    <name evidence="1" type="ORF">GCM10009787_11580</name>
</gene>
<evidence type="ECO:0000313" key="1">
    <source>
        <dbReference type="EMBL" id="GAA2192736.1"/>
    </source>
</evidence>
<evidence type="ECO:0000313" key="2">
    <source>
        <dbReference type="Proteomes" id="UP001501391"/>
    </source>
</evidence>
<accession>A0ABN3BD25</accession>
<reference evidence="1 2" key="1">
    <citation type="journal article" date="2019" name="Int. J. Syst. Evol. Microbiol.">
        <title>The Global Catalogue of Microorganisms (GCM) 10K type strain sequencing project: providing services to taxonomists for standard genome sequencing and annotation.</title>
        <authorList>
            <consortium name="The Broad Institute Genomics Platform"/>
            <consortium name="The Broad Institute Genome Sequencing Center for Infectious Disease"/>
            <person name="Wu L."/>
            <person name="Ma J."/>
        </authorList>
    </citation>
    <scope>NUCLEOTIDE SEQUENCE [LARGE SCALE GENOMIC DNA]</scope>
    <source>
        <strain evidence="1 2">JCM 14924</strain>
    </source>
</reference>
<name>A0ABN3BD25_9ACTN</name>
<sequence>MPSLSTLVDNFNDNVIGPDWGDSYGGATETGGQARVPCVAGGFASYQTGASWTFAGATVFLKLAAVPAASGGSDVSCNMHVTSPTPGTSIGFHYNAVTGMLRIESNIGFWDDNAIEIAYSSTTHRWLRLREDAGTVYWDTSPDGTTWTNRRTATTPAWVVDAAEQCRLDLWAHRDTGTTDYAAYDNVNTLADGAVWTGTADLTATTALTAAPAVSAHAVSDLAAGSTLAAAPTLSARAAADLTAEAALVADAASSPIPEVAAMSAGEQHLLIEQGSTFMQTYTVVEPADWTWDGWTARAQIRSAPADSGELLLDLTPYLTVLGPAVRLAIPAAQTQTLTRNGVWDLEMVTGTTVVRILQGRVTTSLEVTR</sequence>
<comment type="caution">
    <text evidence="1">The sequence shown here is derived from an EMBL/GenBank/DDBJ whole genome shotgun (WGS) entry which is preliminary data.</text>
</comment>
<keyword evidence="2" id="KW-1185">Reference proteome</keyword>